<evidence type="ECO:0000256" key="2">
    <source>
        <dbReference type="SAM" id="Phobius"/>
    </source>
</evidence>
<sequence length="281" mass="30710">MEASIDPLDGANVLVGHTVGDVFVIDETLSTTTPVLVGVLMTVVFFGISGFLITKAIQTHAQLANSMPIPVSRLAGSDTIEDIFGLGKRSTDADDSPDVNPEPPVAPRRVIAEKPDNVPVPLATPHKHSMRLHFRKPQITSMESMDLSTPLLVPPSASSSTPNASPQCTPDSTLRTPPPAPTRYVQKARRVLDDLANRSLSAFTTGFADLEVENEKYLGNAMDLTHQEGWGGFGYWSEVYRDEVFGEDEDRVQDAWYTGENEFHGWAFPVPVEIHELDKTA</sequence>
<reference evidence="3 4" key="1">
    <citation type="journal article" date="2015" name="Sci. Rep.">
        <title>Chromosome-level genome map provides insights into diverse defense mechanisms in the medicinal fungus Ganoderma sinense.</title>
        <authorList>
            <person name="Zhu Y."/>
            <person name="Xu J."/>
            <person name="Sun C."/>
            <person name="Zhou S."/>
            <person name="Xu H."/>
            <person name="Nelson D.R."/>
            <person name="Qian J."/>
            <person name="Song J."/>
            <person name="Luo H."/>
            <person name="Xiang L."/>
            <person name="Li Y."/>
            <person name="Xu Z."/>
            <person name="Ji A."/>
            <person name="Wang L."/>
            <person name="Lu S."/>
            <person name="Hayward A."/>
            <person name="Sun W."/>
            <person name="Li X."/>
            <person name="Schwartz D.C."/>
            <person name="Wang Y."/>
            <person name="Chen S."/>
        </authorList>
    </citation>
    <scope>NUCLEOTIDE SEQUENCE [LARGE SCALE GENOMIC DNA]</scope>
    <source>
        <strain evidence="3 4">ZZ0214-1</strain>
    </source>
</reference>
<keyword evidence="2" id="KW-0472">Membrane</keyword>
<keyword evidence="4" id="KW-1185">Reference proteome</keyword>
<evidence type="ECO:0000313" key="3">
    <source>
        <dbReference type="EMBL" id="PIL36042.1"/>
    </source>
</evidence>
<keyword evidence="2" id="KW-1133">Transmembrane helix</keyword>
<keyword evidence="2" id="KW-0812">Transmembrane</keyword>
<dbReference type="AlphaFoldDB" id="A0A2G8SQL8"/>
<feature type="transmembrane region" description="Helical" evidence="2">
    <location>
        <begin position="35"/>
        <end position="53"/>
    </location>
</feature>
<dbReference type="OrthoDB" id="2753579at2759"/>
<accession>A0A2G8SQL8</accession>
<protein>
    <submittedName>
        <fullName evidence="3">Uncharacterized protein</fullName>
    </submittedName>
</protein>
<feature type="region of interest" description="Disordered" evidence="1">
    <location>
        <begin position="148"/>
        <end position="181"/>
    </location>
</feature>
<feature type="region of interest" description="Disordered" evidence="1">
    <location>
        <begin position="87"/>
        <end position="106"/>
    </location>
</feature>
<proteinExistence type="predicted"/>
<gene>
    <name evidence="3" type="ORF">GSI_01702</name>
</gene>
<comment type="caution">
    <text evidence="3">The sequence shown here is derived from an EMBL/GenBank/DDBJ whole genome shotgun (WGS) entry which is preliminary data.</text>
</comment>
<evidence type="ECO:0000313" key="4">
    <source>
        <dbReference type="Proteomes" id="UP000230002"/>
    </source>
</evidence>
<name>A0A2G8SQL8_9APHY</name>
<organism evidence="3 4">
    <name type="scientific">Ganoderma sinense ZZ0214-1</name>
    <dbReference type="NCBI Taxonomy" id="1077348"/>
    <lineage>
        <taxon>Eukaryota</taxon>
        <taxon>Fungi</taxon>
        <taxon>Dikarya</taxon>
        <taxon>Basidiomycota</taxon>
        <taxon>Agaricomycotina</taxon>
        <taxon>Agaricomycetes</taxon>
        <taxon>Polyporales</taxon>
        <taxon>Polyporaceae</taxon>
        <taxon>Ganoderma</taxon>
    </lineage>
</organism>
<dbReference type="EMBL" id="AYKW01000002">
    <property type="protein sequence ID" value="PIL36042.1"/>
    <property type="molecule type" value="Genomic_DNA"/>
</dbReference>
<evidence type="ECO:0000256" key="1">
    <source>
        <dbReference type="SAM" id="MobiDB-lite"/>
    </source>
</evidence>
<feature type="compositionally biased region" description="Low complexity" evidence="1">
    <location>
        <begin position="154"/>
        <end position="166"/>
    </location>
</feature>
<dbReference type="Proteomes" id="UP000230002">
    <property type="component" value="Unassembled WGS sequence"/>
</dbReference>